<evidence type="ECO:0000313" key="1">
    <source>
        <dbReference type="EMBL" id="BBA28198.1"/>
    </source>
</evidence>
<reference evidence="1 2" key="1">
    <citation type="submission" date="2017-05" db="EMBL/GenBank/DDBJ databases">
        <title>whole genome sequence of Prevotella melaninogenica GAI 07411.</title>
        <authorList>
            <person name="Kondo Y."/>
            <person name="Hoshino T."/>
        </authorList>
    </citation>
    <scope>NUCLEOTIDE SEQUENCE [LARGE SCALE GENOMIC DNA]</scope>
    <source>
        <strain evidence="1 2">GAI 07411</strain>
    </source>
</reference>
<sequence>MKIIRHHRENGLQLMLFHTRKEDSSNLYQALVDYIPGLPCGIPDIP</sequence>
<gene>
    <name evidence="1" type="ORF">PMEL1_00088</name>
</gene>
<organism evidence="1 2">
    <name type="scientific">Prevotella melaninogenica</name>
    <dbReference type="NCBI Taxonomy" id="28132"/>
    <lineage>
        <taxon>Bacteria</taxon>
        <taxon>Pseudomonadati</taxon>
        <taxon>Bacteroidota</taxon>
        <taxon>Bacteroidia</taxon>
        <taxon>Bacteroidales</taxon>
        <taxon>Prevotellaceae</taxon>
        <taxon>Prevotella</taxon>
    </lineage>
</organism>
<dbReference type="Proteomes" id="UP000267517">
    <property type="component" value="Chromosome I"/>
</dbReference>
<dbReference type="EMBL" id="AP018049">
    <property type="protein sequence ID" value="BBA28198.1"/>
    <property type="molecule type" value="Genomic_DNA"/>
</dbReference>
<accession>A0A250KEX3</accession>
<dbReference type="AlphaFoldDB" id="A0A250KEX3"/>
<protein>
    <submittedName>
        <fullName evidence="1">Uncharacterized protein</fullName>
    </submittedName>
</protein>
<name>A0A250KEX3_9BACT</name>
<proteinExistence type="predicted"/>
<evidence type="ECO:0000313" key="2">
    <source>
        <dbReference type="Proteomes" id="UP000267517"/>
    </source>
</evidence>